<dbReference type="CDD" id="cd04275">
    <property type="entry name" value="ZnMc_pappalysin_like"/>
    <property type="match status" value="1"/>
</dbReference>
<feature type="region of interest" description="Disordered" evidence="9">
    <location>
        <begin position="217"/>
        <end position="238"/>
    </location>
</feature>
<keyword evidence="6" id="KW-0862">Zinc</keyword>
<dbReference type="PANTHER" id="PTHR47466">
    <property type="match status" value="1"/>
</dbReference>
<evidence type="ECO:0000256" key="5">
    <source>
        <dbReference type="ARBA" id="ARBA00022801"/>
    </source>
</evidence>
<reference evidence="12" key="1">
    <citation type="submission" date="2023-03" db="EMBL/GenBank/DDBJ databases">
        <title>Massive genome expansion in bonnet fungi (Mycena s.s.) driven by repeated elements and novel gene families across ecological guilds.</title>
        <authorList>
            <consortium name="Lawrence Berkeley National Laboratory"/>
            <person name="Harder C.B."/>
            <person name="Miyauchi S."/>
            <person name="Viragh M."/>
            <person name="Kuo A."/>
            <person name="Thoen E."/>
            <person name="Andreopoulos B."/>
            <person name="Lu D."/>
            <person name="Skrede I."/>
            <person name="Drula E."/>
            <person name="Henrissat B."/>
            <person name="Morin E."/>
            <person name="Kohler A."/>
            <person name="Barry K."/>
            <person name="LaButti K."/>
            <person name="Morin E."/>
            <person name="Salamov A."/>
            <person name="Lipzen A."/>
            <person name="Mereny Z."/>
            <person name="Hegedus B."/>
            <person name="Baldrian P."/>
            <person name="Stursova M."/>
            <person name="Weitz H."/>
            <person name="Taylor A."/>
            <person name="Grigoriev I.V."/>
            <person name="Nagy L.G."/>
            <person name="Martin F."/>
            <person name="Kauserud H."/>
        </authorList>
    </citation>
    <scope>NUCLEOTIDE SEQUENCE</scope>
    <source>
        <strain evidence="12">CBHHK067</strain>
    </source>
</reference>
<keyword evidence="4 10" id="KW-0732">Signal</keyword>
<evidence type="ECO:0000256" key="6">
    <source>
        <dbReference type="ARBA" id="ARBA00022833"/>
    </source>
</evidence>
<proteinExistence type="inferred from homology"/>
<evidence type="ECO:0000256" key="2">
    <source>
        <dbReference type="ARBA" id="ARBA00022670"/>
    </source>
</evidence>
<evidence type="ECO:0000259" key="11">
    <source>
        <dbReference type="Pfam" id="PF05572"/>
    </source>
</evidence>
<comment type="caution">
    <text evidence="12">The sequence shown here is derived from an EMBL/GenBank/DDBJ whole genome shotgun (WGS) entry which is preliminary data.</text>
</comment>
<keyword evidence="5" id="KW-0378">Hydrolase</keyword>
<dbReference type="EMBL" id="JARKIE010000052">
    <property type="protein sequence ID" value="KAJ7692459.1"/>
    <property type="molecule type" value="Genomic_DNA"/>
</dbReference>
<dbReference type="InterPro" id="IPR024079">
    <property type="entry name" value="MetalloPept_cat_dom_sf"/>
</dbReference>
<accession>A0AAD7DIZ4</accession>
<keyword evidence="13" id="KW-1185">Reference proteome</keyword>
<dbReference type="Pfam" id="PF05572">
    <property type="entry name" value="Peptidase_M43"/>
    <property type="match status" value="1"/>
</dbReference>
<evidence type="ECO:0000256" key="8">
    <source>
        <dbReference type="ARBA" id="ARBA00023157"/>
    </source>
</evidence>
<keyword evidence="7" id="KW-0482">Metalloprotease</keyword>
<gene>
    <name evidence="12" type="ORF">B0H17DRAFT_541189</name>
</gene>
<keyword evidence="8" id="KW-1015">Disulfide bond</keyword>
<name>A0AAD7DIZ4_MYCRO</name>
<dbReference type="PANTHER" id="PTHR47466:SF1">
    <property type="entry name" value="METALLOPROTEASE MEP1 (AFU_ORTHOLOGUE AFUA_1G07730)-RELATED"/>
    <property type="match status" value="1"/>
</dbReference>
<dbReference type="Proteomes" id="UP001221757">
    <property type="component" value="Unassembled WGS sequence"/>
</dbReference>
<evidence type="ECO:0000256" key="10">
    <source>
        <dbReference type="SAM" id="SignalP"/>
    </source>
</evidence>
<evidence type="ECO:0000256" key="9">
    <source>
        <dbReference type="SAM" id="MobiDB-lite"/>
    </source>
</evidence>
<organism evidence="12 13">
    <name type="scientific">Mycena rosella</name>
    <name type="common">Pink bonnet</name>
    <name type="synonym">Agaricus rosellus</name>
    <dbReference type="NCBI Taxonomy" id="1033263"/>
    <lineage>
        <taxon>Eukaryota</taxon>
        <taxon>Fungi</taxon>
        <taxon>Dikarya</taxon>
        <taxon>Basidiomycota</taxon>
        <taxon>Agaricomycotina</taxon>
        <taxon>Agaricomycetes</taxon>
        <taxon>Agaricomycetidae</taxon>
        <taxon>Agaricales</taxon>
        <taxon>Marasmiineae</taxon>
        <taxon>Mycenaceae</taxon>
        <taxon>Mycena</taxon>
    </lineage>
</organism>
<evidence type="ECO:0000256" key="1">
    <source>
        <dbReference type="ARBA" id="ARBA00008721"/>
    </source>
</evidence>
<dbReference type="InterPro" id="IPR008754">
    <property type="entry name" value="Peptidase_M43"/>
</dbReference>
<dbReference type="AlphaFoldDB" id="A0AAD7DIZ4"/>
<dbReference type="GO" id="GO:0006508">
    <property type="term" value="P:proteolysis"/>
    <property type="evidence" value="ECO:0007669"/>
    <property type="project" value="UniProtKB-KW"/>
</dbReference>
<feature type="domain" description="Peptidase M43 pregnancy-associated plasma-A" evidence="11">
    <location>
        <begin position="185"/>
        <end position="274"/>
    </location>
</feature>
<keyword evidence="3" id="KW-0479">Metal-binding</keyword>
<dbReference type="SUPFAM" id="SSF55486">
    <property type="entry name" value="Metalloproteases ('zincins'), catalytic domain"/>
    <property type="match status" value="1"/>
</dbReference>
<keyword evidence="2" id="KW-0645">Protease</keyword>
<dbReference type="GO" id="GO:0008237">
    <property type="term" value="F:metallopeptidase activity"/>
    <property type="evidence" value="ECO:0007669"/>
    <property type="project" value="UniProtKB-KW"/>
</dbReference>
<evidence type="ECO:0000313" key="12">
    <source>
        <dbReference type="EMBL" id="KAJ7692459.1"/>
    </source>
</evidence>
<evidence type="ECO:0000256" key="4">
    <source>
        <dbReference type="ARBA" id="ARBA00022729"/>
    </source>
</evidence>
<feature type="signal peptide" evidence="10">
    <location>
        <begin position="1"/>
        <end position="18"/>
    </location>
</feature>
<dbReference type="GO" id="GO:0046872">
    <property type="term" value="F:metal ion binding"/>
    <property type="evidence" value="ECO:0007669"/>
    <property type="project" value="UniProtKB-KW"/>
</dbReference>
<sequence>MFFAIPATLLLAASSVFAAAPRGRYCGTNITDEALIAAEAHFAAHKVVHAATLEPLVATLNVYFHVVSKDSTLAGGNVPASQLTAQVAAMNDAYSGTGITWVLAGTTRTVNAAWFNTAGPDTSVQTSMKNSLRTGGVADLNVYTVGFVSGAGEGLLGYSTFPSSYSGAPKDDGVVMLFSSVPGGSTEDFNLGGTLIHEAGHWVGLYHTFQGGCTGTGDSVSDTPPEASPASGCPTGRDTCSGGGVDPIHNYMDYTIDSCYTEFTAGQITRLKGQMSTYRSVSL</sequence>
<feature type="chain" id="PRO_5041904187" description="Peptidase M43 pregnancy-associated plasma-A domain-containing protein" evidence="10">
    <location>
        <begin position="19"/>
        <end position="283"/>
    </location>
</feature>
<dbReference type="Gene3D" id="3.40.390.10">
    <property type="entry name" value="Collagenase (Catalytic Domain)"/>
    <property type="match status" value="1"/>
</dbReference>
<comment type="similarity">
    <text evidence="1">Belongs to the peptidase M43B family.</text>
</comment>
<evidence type="ECO:0000256" key="7">
    <source>
        <dbReference type="ARBA" id="ARBA00023049"/>
    </source>
</evidence>
<evidence type="ECO:0000256" key="3">
    <source>
        <dbReference type="ARBA" id="ARBA00022723"/>
    </source>
</evidence>
<protein>
    <recommendedName>
        <fullName evidence="11">Peptidase M43 pregnancy-associated plasma-A domain-containing protein</fullName>
    </recommendedName>
</protein>
<evidence type="ECO:0000313" key="13">
    <source>
        <dbReference type="Proteomes" id="UP001221757"/>
    </source>
</evidence>